<reference evidence="2" key="1">
    <citation type="submission" date="2022-11" db="UniProtKB">
        <authorList>
            <consortium name="WormBaseParasite"/>
        </authorList>
    </citation>
    <scope>IDENTIFICATION</scope>
</reference>
<evidence type="ECO:0000313" key="1">
    <source>
        <dbReference type="Proteomes" id="UP000887574"/>
    </source>
</evidence>
<dbReference type="Proteomes" id="UP000887574">
    <property type="component" value="Unplaced"/>
</dbReference>
<protein>
    <submittedName>
        <fullName evidence="2">F-box domain-containing protein</fullName>
    </submittedName>
</protein>
<dbReference type="AlphaFoldDB" id="A0A915DYW1"/>
<keyword evidence="1" id="KW-1185">Reference proteome</keyword>
<organism evidence="1 2">
    <name type="scientific">Ditylenchus dipsaci</name>
    <dbReference type="NCBI Taxonomy" id="166011"/>
    <lineage>
        <taxon>Eukaryota</taxon>
        <taxon>Metazoa</taxon>
        <taxon>Ecdysozoa</taxon>
        <taxon>Nematoda</taxon>
        <taxon>Chromadorea</taxon>
        <taxon>Rhabditida</taxon>
        <taxon>Tylenchina</taxon>
        <taxon>Tylenchomorpha</taxon>
        <taxon>Sphaerularioidea</taxon>
        <taxon>Anguinidae</taxon>
        <taxon>Anguininae</taxon>
        <taxon>Ditylenchus</taxon>
    </lineage>
</organism>
<name>A0A915DYW1_9BILA</name>
<sequence length="371" mass="41559">MLPAETFEQIVGFMNLNECQKLIILSTSVYDVFHQRMEIAVENWWLQLPKKVSDFGRTGNMSIPLREAIDKLKALVAQLCKPEYQQEHTRFDGVLTTMRMKMAYLLYLLGNNQSIFQEEVGKAKALIDEAIGYGNINGFEFDGKWSQMNMTQKTPREQLKMLSSVLKDNGFTQQSLQIDAKLEIIEEHEIVLAPLIRALEKSILGECDTIKFLLDRGNPVVSAASNTNYVPSSVSNENFEVCFPVSSNQPLYNQFAGQQTVRVQSSQPSFLNFTGHGAYGPSSDVSRSRRHVMQNTIPVNAPNYQPPYGGYMGLGTIRDAVNEDSRVYGPASSNQPLYNQFTGQQAAQSSSAAQASHSGFDSHMFLDQDEH</sequence>
<accession>A0A915DYW1</accession>
<proteinExistence type="predicted"/>
<evidence type="ECO:0000313" key="2">
    <source>
        <dbReference type="WBParaSite" id="jg24642.1"/>
    </source>
</evidence>
<dbReference type="WBParaSite" id="jg24642.1">
    <property type="protein sequence ID" value="jg24642.1"/>
    <property type="gene ID" value="jg24642"/>
</dbReference>